<feature type="domain" description="Glycerol-3-phosphate dehydrogenase NAD-dependent N-terminal" evidence="13">
    <location>
        <begin position="6"/>
        <end position="174"/>
    </location>
</feature>
<dbReference type="GO" id="GO:0141152">
    <property type="term" value="F:glycerol-3-phosphate dehydrogenase (NAD+) activity"/>
    <property type="evidence" value="ECO:0007669"/>
    <property type="project" value="UniProtKB-UniRule"/>
</dbReference>
<feature type="binding site" evidence="10">
    <location>
        <position position="298"/>
    </location>
    <ligand>
        <name>NAD(+)</name>
        <dbReference type="ChEBI" id="CHEBI:57540"/>
    </ligand>
</feature>
<comment type="pathway">
    <text evidence="2">Phospholipid metabolism; alpha-glycerophosphate cycle.</text>
</comment>
<evidence type="ECO:0000313" key="16">
    <source>
        <dbReference type="Proteomes" id="UP001153620"/>
    </source>
</evidence>
<comment type="similarity">
    <text evidence="3 11">Belongs to the NAD-dependent glycerol-3-phosphate dehydrogenase family.</text>
</comment>
<dbReference type="PROSITE" id="PS00957">
    <property type="entry name" value="NAD_G3PDH"/>
    <property type="match status" value="1"/>
</dbReference>
<evidence type="ECO:0000256" key="5">
    <source>
        <dbReference type="ARBA" id="ARBA00023002"/>
    </source>
</evidence>
<feature type="binding site" evidence="9">
    <location>
        <begin position="269"/>
        <end position="270"/>
    </location>
    <ligand>
        <name>substrate</name>
    </ligand>
</feature>
<comment type="catalytic activity">
    <reaction evidence="7 12">
        <text>sn-glycerol 3-phosphate + NAD(+) = dihydroxyacetone phosphate + NADH + H(+)</text>
        <dbReference type="Rhea" id="RHEA:11092"/>
        <dbReference type="ChEBI" id="CHEBI:15378"/>
        <dbReference type="ChEBI" id="CHEBI:57540"/>
        <dbReference type="ChEBI" id="CHEBI:57597"/>
        <dbReference type="ChEBI" id="CHEBI:57642"/>
        <dbReference type="ChEBI" id="CHEBI:57945"/>
        <dbReference type="EC" id="1.1.1.8"/>
    </reaction>
</comment>
<dbReference type="SUPFAM" id="SSF51735">
    <property type="entry name" value="NAD(P)-binding Rossmann-fold domains"/>
    <property type="match status" value="1"/>
</dbReference>
<dbReference type="GO" id="GO:0005975">
    <property type="term" value="P:carbohydrate metabolic process"/>
    <property type="evidence" value="ECO:0007669"/>
    <property type="project" value="InterPro"/>
</dbReference>
<dbReference type="PANTHER" id="PTHR11728:SF8">
    <property type="entry name" value="GLYCEROL-3-PHOSPHATE DEHYDROGENASE [NAD(+)]-RELATED"/>
    <property type="match status" value="1"/>
</dbReference>
<proteinExistence type="inferred from homology"/>
<dbReference type="PANTHER" id="PTHR11728">
    <property type="entry name" value="GLYCEROL-3-PHOSPHATE DEHYDROGENASE"/>
    <property type="match status" value="1"/>
</dbReference>
<keyword evidence="16" id="KW-1185">Reference proteome</keyword>
<dbReference type="InterPro" id="IPR006109">
    <property type="entry name" value="G3P_DH_NAD-dep_C"/>
</dbReference>
<evidence type="ECO:0000256" key="7">
    <source>
        <dbReference type="ARBA" id="ARBA00048683"/>
    </source>
</evidence>
<reference evidence="15" key="2">
    <citation type="submission" date="2022-10" db="EMBL/GenBank/DDBJ databases">
        <authorList>
            <consortium name="ENA_rothamsted_submissions"/>
            <consortium name="culmorum"/>
            <person name="King R."/>
        </authorList>
    </citation>
    <scope>NUCLEOTIDE SEQUENCE</scope>
</reference>
<comment type="subunit">
    <text evidence="4">Homodimer.</text>
</comment>
<feature type="binding site" evidence="9">
    <location>
        <position position="120"/>
    </location>
    <ligand>
        <name>substrate</name>
    </ligand>
</feature>
<feature type="binding site" evidence="10">
    <location>
        <position position="154"/>
    </location>
    <ligand>
        <name>NAD(+)</name>
        <dbReference type="ChEBI" id="CHEBI:57540"/>
    </ligand>
</feature>
<reference evidence="15" key="1">
    <citation type="submission" date="2022-01" db="EMBL/GenBank/DDBJ databases">
        <authorList>
            <person name="King R."/>
        </authorList>
    </citation>
    <scope>NUCLEOTIDE SEQUENCE</scope>
</reference>
<evidence type="ECO:0000256" key="3">
    <source>
        <dbReference type="ARBA" id="ARBA00011009"/>
    </source>
</evidence>
<keyword evidence="5 11" id="KW-0560">Oxidoreductase</keyword>
<feature type="active site" description="Proton acceptor" evidence="8">
    <location>
        <position position="205"/>
    </location>
</feature>
<evidence type="ECO:0000313" key="15">
    <source>
        <dbReference type="EMBL" id="CAG9809991.1"/>
    </source>
</evidence>
<dbReference type="InterPro" id="IPR006168">
    <property type="entry name" value="G3P_DH_NAD-dep"/>
</dbReference>
<dbReference type="FunFam" id="3.40.50.720:FF:000365">
    <property type="entry name" value="Glycerol-3-phosphate dehydrogenase [NAD(+)]"/>
    <property type="match status" value="1"/>
</dbReference>
<gene>
    <name evidence="15" type="ORF">CHIRRI_LOCUS12808</name>
</gene>
<evidence type="ECO:0000256" key="8">
    <source>
        <dbReference type="PIRSR" id="PIRSR000114-1"/>
    </source>
</evidence>
<evidence type="ECO:0000256" key="9">
    <source>
        <dbReference type="PIRSR" id="PIRSR000114-2"/>
    </source>
</evidence>
<dbReference type="InterPro" id="IPR013328">
    <property type="entry name" value="6PGD_dom2"/>
</dbReference>
<dbReference type="GO" id="GO:0046168">
    <property type="term" value="P:glycerol-3-phosphate catabolic process"/>
    <property type="evidence" value="ECO:0007669"/>
    <property type="project" value="UniProtKB-UniRule"/>
</dbReference>
<feature type="binding site" evidence="10">
    <location>
        <begin position="10"/>
        <end position="15"/>
    </location>
    <ligand>
        <name>NAD(+)</name>
        <dbReference type="ChEBI" id="CHEBI:57540"/>
    </ligand>
</feature>
<evidence type="ECO:0000256" key="2">
    <source>
        <dbReference type="ARBA" id="ARBA00005192"/>
    </source>
</evidence>
<dbReference type="Pfam" id="PF01210">
    <property type="entry name" value="NAD_Gly3P_dh_N"/>
    <property type="match status" value="1"/>
</dbReference>
<dbReference type="Gene3D" id="1.10.1040.10">
    <property type="entry name" value="N-(1-d-carboxylethyl)-l-norvaline Dehydrogenase, domain 2"/>
    <property type="match status" value="1"/>
</dbReference>
<dbReference type="InterPro" id="IPR017751">
    <property type="entry name" value="G3P_DH_NAD-dep_euk"/>
</dbReference>
<evidence type="ECO:0000256" key="1">
    <source>
        <dbReference type="ARBA" id="ARBA00005189"/>
    </source>
</evidence>
<dbReference type="GO" id="GO:0051287">
    <property type="term" value="F:NAD binding"/>
    <property type="evidence" value="ECO:0007669"/>
    <property type="project" value="UniProtKB-UniRule"/>
</dbReference>
<dbReference type="Proteomes" id="UP001153620">
    <property type="component" value="Chromosome 3"/>
</dbReference>
<accession>A0A9N9S4R8</accession>
<feature type="binding site" evidence="10">
    <location>
        <position position="269"/>
    </location>
    <ligand>
        <name>NAD(+)</name>
        <dbReference type="ChEBI" id="CHEBI:57540"/>
    </ligand>
</feature>
<dbReference type="GO" id="GO:0005829">
    <property type="term" value="C:cytosol"/>
    <property type="evidence" value="ECO:0007669"/>
    <property type="project" value="TreeGrafter"/>
</dbReference>
<dbReference type="FunFam" id="1.10.1040.10:FF:000004">
    <property type="entry name" value="Glycerol-3-phosphate dehydrogenase [NAD(+)]"/>
    <property type="match status" value="1"/>
</dbReference>
<keyword evidence="6 10" id="KW-0520">NAD</keyword>
<dbReference type="Pfam" id="PF07479">
    <property type="entry name" value="NAD_Gly3P_dh_C"/>
    <property type="match status" value="1"/>
</dbReference>
<dbReference type="EMBL" id="OU895879">
    <property type="protein sequence ID" value="CAG9809991.1"/>
    <property type="molecule type" value="Genomic_DNA"/>
</dbReference>
<dbReference type="NCBIfam" id="TIGR03376">
    <property type="entry name" value="glycerol3P_DH"/>
    <property type="match status" value="1"/>
</dbReference>
<dbReference type="InterPro" id="IPR036291">
    <property type="entry name" value="NAD(P)-bd_dom_sf"/>
</dbReference>
<dbReference type="PIRSF" id="PIRSF000114">
    <property type="entry name" value="Glycerol-3-P_dh"/>
    <property type="match status" value="1"/>
</dbReference>
<dbReference type="PRINTS" id="PR00077">
    <property type="entry name" value="GPDHDRGNASE"/>
</dbReference>
<evidence type="ECO:0000256" key="6">
    <source>
        <dbReference type="ARBA" id="ARBA00023027"/>
    </source>
</evidence>
<dbReference type="OrthoDB" id="10263760at2759"/>
<dbReference type="GO" id="GO:0042803">
    <property type="term" value="F:protein homodimerization activity"/>
    <property type="evidence" value="ECO:0007669"/>
    <property type="project" value="InterPro"/>
</dbReference>
<evidence type="ECO:0000256" key="12">
    <source>
        <dbReference type="RuleBase" id="RU361243"/>
    </source>
</evidence>
<dbReference type="AlphaFoldDB" id="A0A9N9S4R8"/>
<name>A0A9N9S4R8_9DIPT</name>
<evidence type="ECO:0000259" key="13">
    <source>
        <dbReference type="Pfam" id="PF01210"/>
    </source>
</evidence>
<evidence type="ECO:0000256" key="11">
    <source>
        <dbReference type="RuleBase" id="RU000437"/>
    </source>
</evidence>
<protein>
    <recommendedName>
        <fullName evidence="12">Glycerol-3-phosphate dehydrogenase [NAD(+)]</fullName>
        <ecNumber evidence="12">1.1.1.8</ecNumber>
    </recommendedName>
</protein>
<evidence type="ECO:0000256" key="10">
    <source>
        <dbReference type="PIRSR" id="PIRSR000114-3"/>
    </source>
</evidence>
<organism evidence="15 16">
    <name type="scientific">Chironomus riparius</name>
    <dbReference type="NCBI Taxonomy" id="315576"/>
    <lineage>
        <taxon>Eukaryota</taxon>
        <taxon>Metazoa</taxon>
        <taxon>Ecdysozoa</taxon>
        <taxon>Arthropoda</taxon>
        <taxon>Hexapoda</taxon>
        <taxon>Insecta</taxon>
        <taxon>Pterygota</taxon>
        <taxon>Neoptera</taxon>
        <taxon>Endopterygota</taxon>
        <taxon>Diptera</taxon>
        <taxon>Nematocera</taxon>
        <taxon>Chironomoidea</taxon>
        <taxon>Chironomidae</taxon>
        <taxon>Chironominae</taxon>
        <taxon>Chironomus</taxon>
    </lineage>
</organism>
<comment type="pathway">
    <text evidence="1">Lipid metabolism.</text>
</comment>
<dbReference type="EC" id="1.1.1.8" evidence="12"/>
<feature type="domain" description="Glycerol-3-phosphate dehydrogenase NAD-dependent C-terminal" evidence="14">
    <location>
        <begin position="194"/>
        <end position="339"/>
    </location>
</feature>
<dbReference type="InterPro" id="IPR011128">
    <property type="entry name" value="G3P_DH_NAD-dep_N"/>
</dbReference>
<dbReference type="InterPro" id="IPR008927">
    <property type="entry name" value="6-PGluconate_DH-like_C_sf"/>
</dbReference>
<evidence type="ECO:0000256" key="4">
    <source>
        <dbReference type="ARBA" id="ARBA00011738"/>
    </source>
</evidence>
<sequence length="349" mass="38476">MSKVNVSIIGSGNWGSAISKIVGINAKRLTEFEDRVYMYVYEEIINGKKLTEIINETHENVKYLPGYKLPDNVFATSDIVEAAKNADILIFVLPHQYISHIGSQLAGLIKPTSMALSLTKGFEIAEDGRIELISQVIRRHLNIPCAVLMGANLATEVAGEKFCETTIGVKDSKMAPILYNLFSTPNFRVVISDDADTVEMCGALKNIVATGAGFIDGLGYGDNTKAAVIRLGLMEMIKFGNVFYPGCQLATFFESCGIADLVTTCYGGRNRKAGEVFVKQGMSFTEIEKNILNGQNLQGPETAAEVYHMLKTKDMEDQFPMFTAVHKICIGELKPDHFIECVREHPEHM</sequence>
<dbReference type="SUPFAM" id="SSF48179">
    <property type="entry name" value="6-phosphogluconate dehydrogenase C-terminal domain-like"/>
    <property type="match status" value="1"/>
</dbReference>
<dbReference type="Gene3D" id="3.40.50.720">
    <property type="entry name" value="NAD(P)-binding Rossmann-like Domain"/>
    <property type="match status" value="1"/>
</dbReference>
<evidence type="ECO:0000259" key="14">
    <source>
        <dbReference type="Pfam" id="PF07479"/>
    </source>
</evidence>